<keyword evidence="1" id="KW-0677">Repeat</keyword>
<feature type="domain" description="U-box" evidence="5">
    <location>
        <begin position="211"/>
        <end position="286"/>
    </location>
</feature>
<dbReference type="Pfam" id="PF04564">
    <property type="entry name" value="U-box"/>
    <property type="match status" value="1"/>
</dbReference>
<dbReference type="GO" id="GO:0016567">
    <property type="term" value="P:protein ubiquitination"/>
    <property type="evidence" value="ECO:0007669"/>
    <property type="project" value="UniProtKB-UniPathway"/>
</dbReference>
<feature type="repeat" description="ANK" evidence="3">
    <location>
        <begin position="422"/>
        <end position="454"/>
    </location>
</feature>
<dbReference type="InterPro" id="IPR051631">
    <property type="entry name" value="Ankyrin-KH/SAM_domain"/>
</dbReference>
<evidence type="ECO:0000256" key="4">
    <source>
        <dbReference type="SAM" id="MobiDB-lite"/>
    </source>
</evidence>
<accession>A0A835WIM5</accession>
<dbReference type="CDD" id="cd16655">
    <property type="entry name" value="RING-Ubox_WDSUB1-like"/>
    <property type="match status" value="1"/>
</dbReference>
<dbReference type="PANTHER" id="PTHR23206:SF7">
    <property type="entry name" value="PROTEIN KINASE DOMAIN-CONTAINING PROTEIN"/>
    <property type="match status" value="1"/>
</dbReference>
<dbReference type="EMBL" id="JAEHOD010000018">
    <property type="protein sequence ID" value="KAG2448135.1"/>
    <property type="molecule type" value="Genomic_DNA"/>
</dbReference>
<dbReference type="SUPFAM" id="SSF57850">
    <property type="entry name" value="RING/U-box"/>
    <property type="match status" value="1"/>
</dbReference>
<sequence length="551" mass="59582">MGELNAIVTKLAGCSAMKKFLKAGDYKERLKSLAVMLSHNLQAFQTVLAVQQHVKLKDGFAEMQKELVNVKLEALDAMYTSMCALKAMVEQQNTALQRLRQESTDRDERLQQQLRQRDEQLQETIRKAVVEGLQGLGVAATPVSLHSEGVASDLRDQEYEYRQHKMAAEADFMVQLAQALTLAEVSSAAAPAAAAGSGGGGAGGPPSLRMEPPERFLCGILKEVMCDPVQLVSADGQAYERAAIQQWLACKDTNPMTNEVLKTRELVPNKCLQAEIEAWHRERGLPPPAAPMQTKVLTRVDSHRPARRTPPSTPARAAKAGGQEADLLRLAETGLAPKVVQLLHQGVNPNIYDKDGWTPLMCAARHGHVEVVAALLDAEANPNTRSQQDGCTAMLLAARHGHSRVVSLLLQGGAEPGIAASDGWTPLGCAAAHGNVEVARQLLAERADSDFVEAATQDGWTPLVLAARKGHANVVDLLLKHGAQIDAGAEKGFYPLTCAVAGGHVDAARTLLEHGAKWSEQDKVGMAMEVFVNKSTVEMQQLFREYGRSTY</sequence>
<dbReference type="Proteomes" id="UP000613740">
    <property type="component" value="Unassembled WGS sequence"/>
</dbReference>
<evidence type="ECO:0000259" key="5">
    <source>
        <dbReference type="PROSITE" id="PS51698"/>
    </source>
</evidence>
<dbReference type="Gene3D" id="1.25.40.20">
    <property type="entry name" value="Ankyrin repeat-containing domain"/>
    <property type="match status" value="2"/>
</dbReference>
<evidence type="ECO:0000256" key="2">
    <source>
        <dbReference type="ARBA" id="ARBA00023043"/>
    </source>
</evidence>
<feature type="repeat" description="ANK" evidence="3">
    <location>
        <begin position="458"/>
        <end position="490"/>
    </location>
</feature>
<dbReference type="OrthoDB" id="3065869at2759"/>
<dbReference type="InterPro" id="IPR003613">
    <property type="entry name" value="Ubox_domain"/>
</dbReference>
<dbReference type="PROSITE" id="PS50297">
    <property type="entry name" value="ANK_REP_REGION"/>
    <property type="match status" value="5"/>
</dbReference>
<evidence type="ECO:0000313" key="7">
    <source>
        <dbReference type="Proteomes" id="UP000613740"/>
    </source>
</evidence>
<dbReference type="AlphaFoldDB" id="A0A835WIM5"/>
<dbReference type="GO" id="GO:0004842">
    <property type="term" value="F:ubiquitin-protein transferase activity"/>
    <property type="evidence" value="ECO:0007669"/>
    <property type="project" value="InterPro"/>
</dbReference>
<name>A0A835WIM5_9CHLO</name>
<comment type="caution">
    <text evidence="6">The sequence shown here is derived from an EMBL/GenBank/DDBJ whole genome shotgun (WGS) entry which is preliminary data.</text>
</comment>
<dbReference type="PROSITE" id="PS50088">
    <property type="entry name" value="ANK_REPEAT"/>
    <property type="match status" value="5"/>
</dbReference>
<dbReference type="UniPathway" id="UPA00143"/>
<feature type="repeat" description="ANK" evidence="3">
    <location>
        <begin position="491"/>
        <end position="523"/>
    </location>
</feature>
<organism evidence="6 7">
    <name type="scientific">Chlamydomonas schloesseri</name>
    <dbReference type="NCBI Taxonomy" id="2026947"/>
    <lineage>
        <taxon>Eukaryota</taxon>
        <taxon>Viridiplantae</taxon>
        <taxon>Chlorophyta</taxon>
        <taxon>core chlorophytes</taxon>
        <taxon>Chlorophyceae</taxon>
        <taxon>CS clade</taxon>
        <taxon>Chlamydomonadales</taxon>
        <taxon>Chlamydomonadaceae</taxon>
        <taxon>Chlamydomonas</taxon>
    </lineage>
</organism>
<gene>
    <name evidence="6" type="ORF">HYH02_006720</name>
</gene>
<keyword evidence="2 3" id="KW-0040">ANK repeat</keyword>
<evidence type="ECO:0000313" key="6">
    <source>
        <dbReference type="EMBL" id="KAG2448135.1"/>
    </source>
</evidence>
<dbReference type="SMART" id="SM00248">
    <property type="entry name" value="ANK"/>
    <property type="match status" value="5"/>
</dbReference>
<dbReference type="Gene3D" id="3.30.40.10">
    <property type="entry name" value="Zinc/RING finger domain, C3HC4 (zinc finger)"/>
    <property type="match status" value="1"/>
</dbReference>
<feature type="repeat" description="ANK" evidence="3">
    <location>
        <begin position="389"/>
        <end position="421"/>
    </location>
</feature>
<proteinExistence type="predicted"/>
<reference evidence="6" key="1">
    <citation type="journal article" date="2020" name="bioRxiv">
        <title>Comparative genomics of Chlamydomonas.</title>
        <authorList>
            <person name="Craig R.J."/>
            <person name="Hasan A.R."/>
            <person name="Ness R.W."/>
            <person name="Keightley P.D."/>
        </authorList>
    </citation>
    <scope>NUCLEOTIDE SEQUENCE</scope>
    <source>
        <strain evidence="6">CCAP 11/173</strain>
    </source>
</reference>
<feature type="region of interest" description="Disordered" evidence="4">
    <location>
        <begin position="300"/>
        <end position="321"/>
    </location>
</feature>
<dbReference type="PROSITE" id="PS51698">
    <property type="entry name" value="U_BOX"/>
    <property type="match status" value="1"/>
</dbReference>
<feature type="repeat" description="ANK" evidence="3">
    <location>
        <begin position="355"/>
        <end position="387"/>
    </location>
</feature>
<dbReference type="Pfam" id="PF12796">
    <property type="entry name" value="Ank_2"/>
    <property type="match status" value="2"/>
</dbReference>
<dbReference type="SUPFAM" id="SSF48403">
    <property type="entry name" value="Ankyrin repeat"/>
    <property type="match status" value="1"/>
</dbReference>
<dbReference type="InterPro" id="IPR036770">
    <property type="entry name" value="Ankyrin_rpt-contain_sf"/>
</dbReference>
<evidence type="ECO:0000256" key="1">
    <source>
        <dbReference type="ARBA" id="ARBA00022737"/>
    </source>
</evidence>
<dbReference type="PRINTS" id="PR01415">
    <property type="entry name" value="ANKYRIN"/>
</dbReference>
<evidence type="ECO:0000256" key="3">
    <source>
        <dbReference type="PROSITE-ProRule" id="PRU00023"/>
    </source>
</evidence>
<dbReference type="InterPro" id="IPR002110">
    <property type="entry name" value="Ankyrin_rpt"/>
</dbReference>
<dbReference type="SMART" id="SM00504">
    <property type="entry name" value="Ubox"/>
    <property type="match status" value="1"/>
</dbReference>
<dbReference type="PANTHER" id="PTHR23206">
    <property type="entry name" value="MASK PROTEIN"/>
    <property type="match status" value="1"/>
</dbReference>
<protein>
    <recommendedName>
        <fullName evidence="5">U-box domain-containing protein</fullName>
    </recommendedName>
</protein>
<dbReference type="InterPro" id="IPR013083">
    <property type="entry name" value="Znf_RING/FYVE/PHD"/>
</dbReference>
<keyword evidence="7" id="KW-1185">Reference proteome</keyword>